<evidence type="ECO:0000313" key="1">
    <source>
        <dbReference type="EMBL" id="CAL1286932.1"/>
    </source>
</evidence>
<proteinExistence type="predicted"/>
<sequence>MKHASFKKGKDKVAVCVTDFFRKSNVPSSIPKSTIQNSIKDLAAATQDVLDAEILWSLKLIKSHFSYKSCNNVGNLFSKMFHDSIIARQFSMSERKAAYLCHFGIAPHFQNQVYEELRQLTHFTALFDETLNKTNQQKQMDLHVRYWSKVDNRVKTRYLTSTFMGHSTATDILDAFKIALAKLDLKKLVQISMDGPSVNWSFYEHFQEDLKKEHEVKCINIGSCELHILNNAFRKGASCTEWDISSVLVALYYLFKDSPARREDFKEYSKSERMPMKFVNHRWLENAPVSLRAVEIWEDIKTYVKLIKNGKLPKVTCKSFKIVEEATKDALIQVKLLFFACVSEIIKSFLEKYQSDEPLVPFFATDIHRLAIQCLQHFKVITDEAILKIQSSMKFLCDFDFSDQTFHSPASNISLGFRGDKFLNELYTKKEISDREVMDLKKESQLFITRMLHSLMAKCPINYSVVRNAKCIDPRYMSQNRNMSLKK</sequence>
<gene>
    <name evidence="1" type="ORF">LARSCL_LOCUS14520</name>
</gene>
<dbReference type="PANTHER" id="PTHR37162">
    <property type="entry name" value="HAT FAMILY DIMERISATION DOMAINCONTAINING PROTEIN-RELATED"/>
    <property type="match status" value="1"/>
</dbReference>
<dbReference type="EMBL" id="CAXIEN010000210">
    <property type="protein sequence ID" value="CAL1286932.1"/>
    <property type="molecule type" value="Genomic_DNA"/>
</dbReference>
<keyword evidence="2" id="KW-1185">Reference proteome</keyword>
<dbReference type="AlphaFoldDB" id="A0AAV2ASX3"/>
<accession>A0AAV2ASX3</accession>
<name>A0AAV2ASX3_9ARAC</name>
<comment type="caution">
    <text evidence="1">The sequence shown here is derived from an EMBL/GenBank/DDBJ whole genome shotgun (WGS) entry which is preliminary data.</text>
</comment>
<dbReference type="PANTHER" id="PTHR37162:SF11">
    <property type="match status" value="1"/>
</dbReference>
<reference evidence="1 2" key="1">
    <citation type="submission" date="2024-04" db="EMBL/GenBank/DDBJ databases">
        <authorList>
            <person name="Rising A."/>
            <person name="Reimegard J."/>
            <person name="Sonavane S."/>
            <person name="Akerstrom W."/>
            <person name="Nylinder S."/>
            <person name="Hedman E."/>
            <person name="Kallberg Y."/>
        </authorList>
    </citation>
    <scope>NUCLEOTIDE SEQUENCE [LARGE SCALE GENOMIC DNA]</scope>
</reference>
<dbReference type="Proteomes" id="UP001497382">
    <property type="component" value="Unassembled WGS sequence"/>
</dbReference>
<protein>
    <recommendedName>
        <fullName evidence="3">Transposase</fullName>
    </recommendedName>
</protein>
<evidence type="ECO:0008006" key="3">
    <source>
        <dbReference type="Google" id="ProtNLM"/>
    </source>
</evidence>
<organism evidence="1 2">
    <name type="scientific">Larinioides sclopetarius</name>
    <dbReference type="NCBI Taxonomy" id="280406"/>
    <lineage>
        <taxon>Eukaryota</taxon>
        <taxon>Metazoa</taxon>
        <taxon>Ecdysozoa</taxon>
        <taxon>Arthropoda</taxon>
        <taxon>Chelicerata</taxon>
        <taxon>Arachnida</taxon>
        <taxon>Araneae</taxon>
        <taxon>Araneomorphae</taxon>
        <taxon>Entelegynae</taxon>
        <taxon>Araneoidea</taxon>
        <taxon>Araneidae</taxon>
        <taxon>Larinioides</taxon>
    </lineage>
</organism>
<evidence type="ECO:0000313" key="2">
    <source>
        <dbReference type="Proteomes" id="UP001497382"/>
    </source>
</evidence>